<evidence type="ECO:0000313" key="2">
    <source>
        <dbReference type="Proteomes" id="UP000187609"/>
    </source>
</evidence>
<accession>A0A1J6HZU9</accession>
<comment type="caution">
    <text evidence="1">The sequence shown here is derived from an EMBL/GenBank/DDBJ whole genome shotgun (WGS) entry which is preliminary data.</text>
</comment>
<dbReference type="AlphaFoldDB" id="A0A1J6HZU9"/>
<keyword evidence="2" id="KW-1185">Reference proteome</keyword>
<gene>
    <name evidence="1" type="ORF">A4A49_36177</name>
</gene>
<evidence type="ECO:0000313" key="1">
    <source>
        <dbReference type="EMBL" id="OIS98364.1"/>
    </source>
</evidence>
<organism evidence="1 2">
    <name type="scientific">Nicotiana attenuata</name>
    <name type="common">Coyote tobacco</name>
    <dbReference type="NCBI Taxonomy" id="49451"/>
    <lineage>
        <taxon>Eukaryota</taxon>
        <taxon>Viridiplantae</taxon>
        <taxon>Streptophyta</taxon>
        <taxon>Embryophyta</taxon>
        <taxon>Tracheophyta</taxon>
        <taxon>Spermatophyta</taxon>
        <taxon>Magnoliopsida</taxon>
        <taxon>eudicotyledons</taxon>
        <taxon>Gunneridae</taxon>
        <taxon>Pentapetalae</taxon>
        <taxon>asterids</taxon>
        <taxon>lamiids</taxon>
        <taxon>Solanales</taxon>
        <taxon>Solanaceae</taxon>
        <taxon>Nicotianoideae</taxon>
        <taxon>Nicotianeae</taxon>
        <taxon>Nicotiana</taxon>
    </lineage>
</organism>
<sequence>MDITYGNLKLERNLSTRKLGRCRSTLLVSELIPLGIASNTAYERLSQSMRLVDEEYSNPRSHNKRRKNKAWAFLTRVFALKKTTICDNVTCEESGRKLGSEPYEVEVSRTYGSLRRERLPTGARAQTGDARRS</sequence>
<proteinExistence type="predicted"/>
<dbReference type="EMBL" id="MJEQ01037191">
    <property type="protein sequence ID" value="OIS98364.1"/>
    <property type="molecule type" value="Genomic_DNA"/>
</dbReference>
<dbReference type="Proteomes" id="UP000187609">
    <property type="component" value="Unassembled WGS sequence"/>
</dbReference>
<reference evidence="1" key="1">
    <citation type="submission" date="2016-11" db="EMBL/GenBank/DDBJ databases">
        <title>The genome of Nicotiana attenuata.</title>
        <authorList>
            <person name="Xu S."/>
            <person name="Brockmoeller T."/>
            <person name="Gaquerel E."/>
            <person name="Navarro A."/>
            <person name="Kuhl H."/>
            <person name="Gase K."/>
            <person name="Ling Z."/>
            <person name="Zhou W."/>
            <person name="Kreitzer C."/>
            <person name="Stanke M."/>
            <person name="Tang H."/>
            <person name="Lyons E."/>
            <person name="Pandey P."/>
            <person name="Pandey S.P."/>
            <person name="Timmermann B."/>
            <person name="Baldwin I.T."/>
        </authorList>
    </citation>
    <scope>NUCLEOTIDE SEQUENCE [LARGE SCALE GENOMIC DNA]</scope>
    <source>
        <strain evidence="1">UT</strain>
    </source>
</reference>
<protein>
    <submittedName>
        <fullName evidence="1">Uncharacterized protein</fullName>
    </submittedName>
</protein>
<name>A0A1J6HZU9_NICAT</name>
<dbReference type="Gramene" id="OIS98364">
    <property type="protein sequence ID" value="OIS98364"/>
    <property type="gene ID" value="A4A49_36177"/>
</dbReference>